<evidence type="ECO:0000256" key="1">
    <source>
        <dbReference type="SAM" id="MobiDB-lite"/>
    </source>
</evidence>
<dbReference type="EMBL" id="CAJVQB010000291">
    <property type="protein sequence ID" value="CAG8480179.1"/>
    <property type="molecule type" value="Genomic_DNA"/>
</dbReference>
<accession>A0ABM8VYP0</accession>
<feature type="compositionally biased region" description="Basic and acidic residues" evidence="1">
    <location>
        <begin position="290"/>
        <end position="313"/>
    </location>
</feature>
<feature type="region of interest" description="Disordered" evidence="1">
    <location>
        <begin position="637"/>
        <end position="710"/>
    </location>
</feature>
<name>A0ABM8VYP0_GIGMA</name>
<comment type="caution">
    <text evidence="2">The sequence shown here is derived from an EMBL/GenBank/DDBJ whole genome shotgun (WGS) entry which is preliminary data.</text>
</comment>
<proteinExistence type="predicted"/>
<feature type="region of interest" description="Disordered" evidence="1">
    <location>
        <begin position="263"/>
        <end position="314"/>
    </location>
</feature>
<feature type="compositionally biased region" description="Basic and acidic residues" evidence="1">
    <location>
        <begin position="688"/>
        <end position="703"/>
    </location>
</feature>
<evidence type="ECO:0000313" key="3">
    <source>
        <dbReference type="Proteomes" id="UP000789901"/>
    </source>
</evidence>
<organism evidence="2 3">
    <name type="scientific">Gigaspora margarita</name>
    <dbReference type="NCBI Taxonomy" id="4874"/>
    <lineage>
        <taxon>Eukaryota</taxon>
        <taxon>Fungi</taxon>
        <taxon>Fungi incertae sedis</taxon>
        <taxon>Mucoromycota</taxon>
        <taxon>Glomeromycotina</taxon>
        <taxon>Glomeromycetes</taxon>
        <taxon>Diversisporales</taxon>
        <taxon>Gigasporaceae</taxon>
        <taxon>Gigaspora</taxon>
    </lineage>
</organism>
<sequence>MQKEEYSVVNDSYSEQSDVEYNYRFEAKKVKRRVVRCYQKPAKLDHTGEMDDAYNTYCYNGNSSKSKKIKEGRTQSSKTRKKSCRKEIDKDLYNREKKVLSYCNAIFWQITKRREETPGTDDANYKICSNRQNKIRTEWEEYEAFRHFEKLEETKNKNKVMPEESLCGNSNGKVLIVEERFLDVDNSIANELGKDRKKVEKKTKSNLKVQVELKSCYLKKSGLKRNSNEEKKVETIPLEPKKIMNGKTQKDNYSRMLMGDEKGSVKEQHNGIEESENNESASIDNSDEIIEGKEDNSEKEKELPKRGLTETKCLKSVKSSNRGIGTEDVKKKKDKGIKIRMELSMTYLKPAKMIYTKKIRDLEDYEHEFEKVLPDQDELLEVEVKDAKALVCQGFKQKGLASENQRVTYLEHEQDRLKPANYDKSMKVLEGLEAVHQFNNNHIRLEDQFQQSRVQSVHIDVENNRSNGKLLVSKMNNEKEDRKMDDLPELDREVIQNIKWDKNSEVVMPEIGIDTADIDNEIIDHLFNPEYEAFRHFEKLEETKNKVNIPEVYQKNKVMPEESLCGNSDGKVLIVEERFLDIDNSIANELGKDRKKVEEKTKSDLKAQVELKSCYLKKSGLKRNSNKEKKVETIPLGPKKIMNGKTQKDNYSRMLTGDEKGSVKEQHNSIEESENNESASIDNSDEIIEGKEDNSESNKKNNYQEEAESC</sequence>
<feature type="compositionally biased region" description="Basic and acidic residues" evidence="1">
    <location>
        <begin position="646"/>
        <end position="670"/>
    </location>
</feature>
<keyword evidence="3" id="KW-1185">Reference proteome</keyword>
<gene>
    <name evidence="2" type="ORF">GMARGA_LOCUS1202</name>
</gene>
<protein>
    <submittedName>
        <fullName evidence="2">35343_t:CDS:1</fullName>
    </submittedName>
</protein>
<evidence type="ECO:0000313" key="2">
    <source>
        <dbReference type="EMBL" id="CAG8480179.1"/>
    </source>
</evidence>
<reference evidence="2 3" key="1">
    <citation type="submission" date="2021-06" db="EMBL/GenBank/DDBJ databases">
        <authorList>
            <person name="Kallberg Y."/>
            <person name="Tangrot J."/>
            <person name="Rosling A."/>
        </authorList>
    </citation>
    <scope>NUCLEOTIDE SEQUENCE [LARGE SCALE GENOMIC DNA]</scope>
    <source>
        <strain evidence="2 3">120-4 pot B 10/14</strain>
    </source>
</reference>
<dbReference type="Proteomes" id="UP000789901">
    <property type="component" value="Unassembled WGS sequence"/>
</dbReference>
<feature type="compositionally biased region" description="Basic and acidic residues" evidence="1">
    <location>
        <begin position="263"/>
        <end position="272"/>
    </location>
</feature>